<reference evidence="5" key="1">
    <citation type="journal article" date="2020" name="mSystems">
        <title>Genome- and Community-Level Interaction Insights into Carbon Utilization and Element Cycling Functions of Hydrothermarchaeota in Hydrothermal Sediment.</title>
        <authorList>
            <person name="Zhou Z."/>
            <person name="Liu Y."/>
            <person name="Xu W."/>
            <person name="Pan J."/>
            <person name="Luo Z.H."/>
            <person name="Li M."/>
        </authorList>
    </citation>
    <scope>NUCLEOTIDE SEQUENCE [LARGE SCALE GENOMIC DNA]</scope>
    <source>
        <strain evidence="5">SpSt-374</strain>
    </source>
</reference>
<name>A0A7C3ZLM5_9CYAN</name>
<evidence type="ECO:0000256" key="2">
    <source>
        <dbReference type="RuleBase" id="RU363072"/>
    </source>
</evidence>
<dbReference type="GO" id="GO:0016020">
    <property type="term" value="C:membrane"/>
    <property type="evidence" value="ECO:0007669"/>
    <property type="project" value="InterPro"/>
</dbReference>
<dbReference type="PANTHER" id="PTHR43308:SF1">
    <property type="entry name" value="OUTER MEMBRANE PROTEIN ALPHA"/>
    <property type="match status" value="1"/>
</dbReference>
<evidence type="ECO:0000256" key="1">
    <source>
        <dbReference type="ARBA" id="ARBA00008769"/>
    </source>
</evidence>
<dbReference type="InterPro" id="IPR047684">
    <property type="entry name" value="Por_som-like"/>
</dbReference>
<protein>
    <submittedName>
        <fullName evidence="5">Porin</fullName>
    </submittedName>
</protein>
<feature type="coiled-coil region" evidence="3">
    <location>
        <begin position="145"/>
        <end position="205"/>
    </location>
</feature>
<dbReference type="Pfam" id="PF00395">
    <property type="entry name" value="SLH"/>
    <property type="match status" value="1"/>
</dbReference>
<evidence type="ECO:0000313" key="5">
    <source>
        <dbReference type="EMBL" id="HGG02363.1"/>
    </source>
</evidence>
<dbReference type="InterPro" id="IPR038673">
    <property type="entry name" value="OprB_sf"/>
</dbReference>
<sequence>MDNSATRQPGWRKEAKNFWIYLLLSGVVAQMPLQAIATEAQTEPTLLAQATDTAITLDNGLVGVDLPSVTDIAQPANTNADLNLSQGVDGGTMDRINSVNRLSDVRPTDWAFSALQSLAERYNCLLAYPDNTYRGNRALTRYEFAAGLNACLETLQQQIAAATAEIGQSDLDQIKRLQEEFGAELATLRARVDGLEVRTAELEANQFSATTKLYSFAWFNVNAGFNGEGVQRERIINPFAPSVRDTRVIQTLDGDPNPTTNGLVWFDLVTSFSGKDQLVTQLAFGNAGGPPDNPLGNAYVSDGLEFTYGTDFTTQGGGVNRNDVTLRELYYQFPIGDKVQVVVGPRFNYFRFLEGNQFSFLFTGGPIIFNFFSFNSANSTQVNAIDRGGGALVMMNLHPKVKLNLVYMGESDEYLPSSLFNSVSNPEDGLFSPTNTAAAELTLKPTDNSNIRFSYTRTGIKAINGVIGFGINEPMTGFADDGFGGRVGDATADTFAVNADWLITPGLGIFGRYSYGSTNIFAKTPGRDDGEVNIQSYQVGLAFPNLGKQGSMGTLSFLVPYDILDGEEFLITGAGDGGKQYEFEASYFLPVSKNIAIVPSLFVIGNPNNFDDNPTIYIGNFRTQFNF</sequence>
<dbReference type="GO" id="GO:0008643">
    <property type="term" value="P:carbohydrate transport"/>
    <property type="evidence" value="ECO:0007669"/>
    <property type="project" value="InterPro"/>
</dbReference>
<dbReference type="GO" id="GO:0015288">
    <property type="term" value="F:porin activity"/>
    <property type="evidence" value="ECO:0007669"/>
    <property type="project" value="InterPro"/>
</dbReference>
<dbReference type="InterPro" id="IPR007049">
    <property type="entry name" value="Carb-sel_porin_OprB"/>
</dbReference>
<proteinExistence type="inferred from homology"/>
<dbReference type="EMBL" id="DSPX01000179">
    <property type="protein sequence ID" value="HGG02363.1"/>
    <property type="molecule type" value="Genomic_DNA"/>
</dbReference>
<dbReference type="PROSITE" id="PS51272">
    <property type="entry name" value="SLH"/>
    <property type="match status" value="1"/>
</dbReference>
<dbReference type="Gene3D" id="2.40.160.180">
    <property type="entry name" value="Carbohydrate-selective porin OprB"/>
    <property type="match status" value="1"/>
</dbReference>
<dbReference type="NCBIfam" id="NF033921">
    <property type="entry name" value="por_somb"/>
    <property type="match status" value="1"/>
</dbReference>
<comment type="caution">
    <text evidence="5">The sequence shown here is derived from an EMBL/GenBank/DDBJ whole genome shotgun (WGS) entry which is preliminary data.</text>
</comment>
<dbReference type="InterPro" id="IPR051465">
    <property type="entry name" value="Cell_Envelope_Struct_Comp"/>
</dbReference>
<feature type="domain" description="SLH" evidence="4">
    <location>
        <begin position="98"/>
        <end position="162"/>
    </location>
</feature>
<accession>A0A7C3ZLM5</accession>
<gene>
    <name evidence="5" type="ORF">ENR15_17400</name>
</gene>
<comment type="similarity">
    <text evidence="1 2">Belongs to the OprB family.</text>
</comment>
<evidence type="ECO:0000256" key="3">
    <source>
        <dbReference type="SAM" id="Coils"/>
    </source>
</evidence>
<dbReference type="Pfam" id="PF04966">
    <property type="entry name" value="OprB"/>
    <property type="match status" value="1"/>
</dbReference>
<dbReference type="InterPro" id="IPR001119">
    <property type="entry name" value="SLH_dom"/>
</dbReference>
<dbReference type="PANTHER" id="PTHR43308">
    <property type="entry name" value="OUTER MEMBRANE PROTEIN ALPHA-RELATED"/>
    <property type="match status" value="1"/>
</dbReference>
<dbReference type="AlphaFoldDB" id="A0A7C3ZLM5"/>
<organism evidence="5">
    <name type="scientific">Planktothricoides sp. SpSt-374</name>
    <dbReference type="NCBI Taxonomy" id="2282167"/>
    <lineage>
        <taxon>Bacteria</taxon>
        <taxon>Bacillati</taxon>
        <taxon>Cyanobacteriota</taxon>
        <taxon>Cyanophyceae</taxon>
        <taxon>Oscillatoriophycideae</taxon>
        <taxon>Oscillatoriales</taxon>
        <taxon>Oscillatoriaceae</taxon>
        <taxon>Planktothricoides</taxon>
    </lineage>
</organism>
<evidence type="ECO:0000259" key="4">
    <source>
        <dbReference type="PROSITE" id="PS51272"/>
    </source>
</evidence>
<keyword evidence="3" id="KW-0175">Coiled coil</keyword>